<reference evidence="4 5" key="2">
    <citation type="journal article" date="2010" name="J. Bacteriol.">
        <title>Genome sequence of the polysaccharide-degrading, thermophilic anaerobe Spirochaeta thermophila DSM 6192.</title>
        <authorList>
            <person name="Angelov A."/>
            <person name="Liebl S."/>
            <person name="Ballschmiter M."/>
            <person name="Bomeke M."/>
            <person name="Lehmann R."/>
            <person name="Liesegang H."/>
            <person name="Daniel R."/>
            <person name="Liebl W."/>
        </authorList>
    </citation>
    <scope>NUCLEOTIDE SEQUENCE [LARGE SCALE GENOMIC DNA]</scope>
    <source>
        <strain evidence="5">ATCC 49972 / DSM 6192 / RI 19.B1</strain>
    </source>
</reference>
<keyword evidence="1 2" id="KW-0807">Transducer</keyword>
<dbReference type="HOGENOM" id="CLU_379874_0_0_12"/>
<dbReference type="Proteomes" id="UP000001296">
    <property type="component" value="Chromosome"/>
</dbReference>
<evidence type="ECO:0000313" key="4">
    <source>
        <dbReference type="EMBL" id="ADN01082.1"/>
    </source>
</evidence>
<dbReference type="InterPro" id="IPR028082">
    <property type="entry name" value="Peripla_BP_I"/>
</dbReference>
<dbReference type="Pfam" id="PF00015">
    <property type="entry name" value="MCPsignal"/>
    <property type="match status" value="1"/>
</dbReference>
<evidence type="ECO:0000313" key="5">
    <source>
        <dbReference type="Proteomes" id="UP000001296"/>
    </source>
</evidence>
<dbReference type="SUPFAM" id="SSF58104">
    <property type="entry name" value="Methyl-accepting chemotaxis protein (MCP) signaling domain"/>
    <property type="match status" value="1"/>
</dbReference>
<feature type="domain" description="Methyl-accepting transducer" evidence="3">
    <location>
        <begin position="434"/>
        <end position="698"/>
    </location>
</feature>
<dbReference type="EMBL" id="CP001698">
    <property type="protein sequence ID" value="ADN01082.1"/>
    <property type="molecule type" value="Genomic_DNA"/>
</dbReference>
<dbReference type="PANTHER" id="PTHR32089">
    <property type="entry name" value="METHYL-ACCEPTING CHEMOTAXIS PROTEIN MCPB"/>
    <property type="match status" value="1"/>
</dbReference>
<name>E0RU26_WINT6</name>
<dbReference type="eggNOG" id="COG0840">
    <property type="taxonomic scope" value="Bacteria"/>
</dbReference>
<dbReference type="Pfam" id="PF13407">
    <property type="entry name" value="Peripla_BP_4"/>
    <property type="match status" value="1"/>
</dbReference>
<dbReference type="PROSITE" id="PS50111">
    <property type="entry name" value="CHEMOTAXIS_TRANSDUC_2"/>
    <property type="match status" value="1"/>
</dbReference>
<sequence length="729" mass="80022">MLQVGLLVAGIVLGGGMAFFLLKGRMGKGVGNTMRLLSVVEDALEEISQGNLETSIRLSRDGNLKATPGPLRPIQTRLFRLVREVNRITGEPLHRIFYVGSDLFLEGITCAEDIGGRLGGRGKVALFARSPRHVGNMLRVQGFRNISGLRFPDLEILGPFFTGGTVEDAVRSVREVLRAHPDVAALYCADETSPEGVCRAVKEAGRKDLYLVVHELRDALIPYFEDGTLDVAMDQDLFFQGYNTAVHLFNYVVHSWRPASSHIPTTVDRVTKENFRDFWEPGKGVRISKERLARRAEPMGPADRPVKILFIGDERYEVFEQIKQGVSQVAEVLSGYNAEVEWACPPAHRVRGGKMLSAYELIPYIKEKIAETSPDALAVTVKDRRIFPFLNHLAHEGLPIATYNTEPLTVRGLLYGISETAQDLFGLSTVLAQGTEESDLAMREIQSAITEVAESVESQQSTVQKGAEAVSHLMGSIQRVREGVDRQVEAVDASSALRGDLRDAVRTLGHQVDRLTHVREKMSEVVGRMEELGGFSQTIGEVVASIENVAVRTNLLALNAAIEAAHAGEAGKGFAVVAEEVRKLAQQSGVESSRIAQIVAQIQEQVGLTSASMEELSGEIQEQMGSLSSLMESFQVLIGKFLDSVERVSEVIEENKRQADLMDRDAQQVNTMIDEVVAVSEQNRAATEEVSAAIRELFAQMGSIRDMARQLAGTAQALKGAIVQFMSWR</sequence>
<dbReference type="InterPro" id="IPR025997">
    <property type="entry name" value="SBP_2_dom"/>
</dbReference>
<dbReference type="GO" id="GO:0016020">
    <property type="term" value="C:membrane"/>
    <property type="evidence" value="ECO:0007669"/>
    <property type="project" value="InterPro"/>
</dbReference>
<dbReference type="SMART" id="SM00283">
    <property type="entry name" value="MA"/>
    <property type="match status" value="1"/>
</dbReference>
<dbReference type="Gene3D" id="3.40.50.2300">
    <property type="match status" value="1"/>
</dbReference>
<dbReference type="PaxDb" id="665571-STHERM_c01060"/>
<dbReference type="KEGG" id="sta:STHERM_c01060"/>
<evidence type="ECO:0000256" key="1">
    <source>
        <dbReference type="ARBA" id="ARBA00023224"/>
    </source>
</evidence>
<reference key="1">
    <citation type="submission" date="2009-08" db="EMBL/GenBank/DDBJ databases">
        <title>The genome sequence of Spirochaeta thermophila DSM6192.</title>
        <authorList>
            <person name="Angelov A."/>
            <person name="Mientus M."/>
            <person name="Wittenberg S."/>
            <person name="Lehmann R."/>
            <person name="Liesegang H."/>
            <person name="Daniel R."/>
            <person name="Liebl W."/>
        </authorList>
    </citation>
    <scope>NUCLEOTIDE SEQUENCE</scope>
    <source>
        <strain>DSM 6192</strain>
    </source>
</reference>
<protein>
    <recommendedName>
        <fullName evidence="3">Methyl-accepting transducer domain-containing protein</fullName>
    </recommendedName>
</protein>
<organism evidence="4 5">
    <name type="scientific">Winmispira thermophila (strain ATCC 49972 / DSM 6192 / RI 19.B1)</name>
    <name type="common">Spirochaeta thermophila</name>
    <dbReference type="NCBI Taxonomy" id="665571"/>
    <lineage>
        <taxon>Bacteria</taxon>
        <taxon>Pseudomonadati</taxon>
        <taxon>Spirochaetota</taxon>
        <taxon>Spirochaetia</taxon>
        <taxon>Winmispirales</taxon>
        <taxon>Winmispiraceae</taxon>
        <taxon>Winmispira</taxon>
    </lineage>
</organism>
<accession>E0RU26</accession>
<dbReference type="InterPro" id="IPR004089">
    <property type="entry name" value="MCPsignal_dom"/>
</dbReference>
<dbReference type="SUPFAM" id="SSF53822">
    <property type="entry name" value="Periplasmic binding protein-like I"/>
    <property type="match status" value="1"/>
</dbReference>
<dbReference type="PANTHER" id="PTHR32089:SF112">
    <property type="entry name" value="LYSOZYME-LIKE PROTEIN-RELATED"/>
    <property type="match status" value="1"/>
</dbReference>
<dbReference type="Gene3D" id="1.10.287.950">
    <property type="entry name" value="Methyl-accepting chemotaxis protein"/>
    <property type="match status" value="1"/>
</dbReference>
<dbReference type="GO" id="GO:0007165">
    <property type="term" value="P:signal transduction"/>
    <property type="evidence" value="ECO:0007669"/>
    <property type="project" value="UniProtKB-KW"/>
</dbReference>
<dbReference type="RefSeq" id="WP_013312923.1">
    <property type="nucleotide sequence ID" value="NC_014484.1"/>
</dbReference>
<proteinExistence type="predicted"/>
<dbReference type="AlphaFoldDB" id="E0RU26"/>
<evidence type="ECO:0000256" key="2">
    <source>
        <dbReference type="PROSITE-ProRule" id="PRU00284"/>
    </source>
</evidence>
<gene>
    <name evidence="4" type="ordered locus">STHERM_c01060</name>
</gene>
<evidence type="ECO:0000259" key="3">
    <source>
        <dbReference type="PROSITE" id="PS50111"/>
    </source>
</evidence>